<sequence>MYRARLGPSLVFTKDHKYYFTREIRMYRPSPPPAPPNPYKAPLLPRVNCSSHLPPKGYLVYLYGHVHPPPPLPKKQTESGDGEGVQSGGRKNVSPDGLTWSEHRAKLKEKYPEPWNPSKKVSREAMDAIRELYKADPDNLLIVRGAEEPFAAARQGSYK</sequence>
<comment type="caution">
    <text evidence="1">The sequence shown here is derived from an EMBL/GenBank/DDBJ whole genome shotgun (WGS) entry which is preliminary data.</text>
</comment>
<name>A0ACA9P3P3_9GLOM</name>
<proteinExistence type="predicted"/>
<evidence type="ECO:0000313" key="1">
    <source>
        <dbReference type="EMBL" id="CAG8689311.1"/>
    </source>
</evidence>
<reference evidence="1" key="1">
    <citation type="submission" date="2021-06" db="EMBL/GenBank/DDBJ databases">
        <authorList>
            <person name="Kallberg Y."/>
            <person name="Tangrot J."/>
            <person name="Rosling A."/>
        </authorList>
    </citation>
    <scope>NUCLEOTIDE SEQUENCE</scope>
    <source>
        <strain evidence="1">CL356</strain>
    </source>
</reference>
<feature type="non-terminal residue" evidence="1">
    <location>
        <position position="159"/>
    </location>
</feature>
<protein>
    <submittedName>
        <fullName evidence="1">12981_t:CDS:1</fullName>
    </submittedName>
</protein>
<accession>A0ACA9P3P3</accession>
<evidence type="ECO:0000313" key="2">
    <source>
        <dbReference type="Proteomes" id="UP000789525"/>
    </source>
</evidence>
<gene>
    <name evidence="1" type="ORF">ACOLOM_LOCUS9745</name>
</gene>
<dbReference type="EMBL" id="CAJVPT010029151">
    <property type="protein sequence ID" value="CAG8689311.1"/>
    <property type="molecule type" value="Genomic_DNA"/>
</dbReference>
<dbReference type="Proteomes" id="UP000789525">
    <property type="component" value="Unassembled WGS sequence"/>
</dbReference>
<organism evidence="1 2">
    <name type="scientific">Acaulospora colombiana</name>
    <dbReference type="NCBI Taxonomy" id="27376"/>
    <lineage>
        <taxon>Eukaryota</taxon>
        <taxon>Fungi</taxon>
        <taxon>Fungi incertae sedis</taxon>
        <taxon>Mucoromycota</taxon>
        <taxon>Glomeromycotina</taxon>
        <taxon>Glomeromycetes</taxon>
        <taxon>Diversisporales</taxon>
        <taxon>Acaulosporaceae</taxon>
        <taxon>Acaulospora</taxon>
    </lineage>
</organism>
<keyword evidence="2" id="KW-1185">Reference proteome</keyword>